<dbReference type="Proteomes" id="UP000250235">
    <property type="component" value="Unassembled WGS sequence"/>
</dbReference>
<accession>A0A2Z7CR78</accession>
<keyword evidence="2" id="KW-1185">Reference proteome</keyword>
<gene>
    <name evidence="1" type="ORF">F511_15451</name>
</gene>
<dbReference type="AlphaFoldDB" id="A0A2Z7CR78"/>
<organism evidence="1 2">
    <name type="scientific">Dorcoceras hygrometricum</name>
    <dbReference type="NCBI Taxonomy" id="472368"/>
    <lineage>
        <taxon>Eukaryota</taxon>
        <taxon>Viridiplantae</taxon>
        <taxon>Streptophyta</taxon>
        <taxon>Embryophyta</taxon>
        <taxon>Tracheophyta</taxon>
        <taxon>Spermatophyta</taxon>
        <taxon>Magnoliopsida</taxon>
        <taxon>eudicotyledons</taxon>
        <taxon>Gunneridae</taxon>
        <taxon>Pentapetalae</taxon>
        <taxon>asterids</taxon>
        <taxon>lamiids</taxon>
        <taxon>Lamiales</taxon>
        <taxon>Gesneriaceae</taxon>
        <taxon>Didymocarpoideae</taxon>
        <taxon>Trichosporeae</taxon>
        <taxon>Loxocarpinae</taxon>
        <taxon>Dorcoceras</taxon>
    </lineage>
</organism>
<reference evidence="1 2" key="1">
    <citation type="journal article" date="2015" name="Proc. Natl. Acad. Sci. U.S.A.">
        <title>The resurrection genome of Boea hygrometrica: A blueprint for survival of dehydration.</title>
        <authorList>
            <person name="Xiao L."/>
            <person name="Yang G."/>
            <person name="Zhang L."/>
            <person name="Yang X."/>
            <person name="Zhao S."/>
            <person name="Ji Z."/>
            <person name="Zhou Q."/>
            <person name="Hu M."/>
            <person name="Wang Y."/>
            <person name="Chen M."/>
            <person name="Xu Y."/>
            <person name="Jin H."/>
            <person name="Xiao X."/>
            <person name="Hu G."/>
            <person name="Bao F."/>
            <person name="Hu Y."/>
            <person name="Wan P."/>
            <person name="Li L."/>
            <person name="Deng X."/>
            <person name="Kuang T."/>
            <person name="Xiang C."/>
            <person name="Zhu J.K."/>
            <person name="Oliver M.J."/>
            <person name="He Y."/>
        </authorList>
    </citation>
    <scope>NUCLEOTIDE SEQUENCE [LARGE SCALE GENOMIC DNA]</scope>
    <source>
        <strain evidence="2">cv. XS01</strain>
    </source>
</reference>
<protein>
    <submittedName>
        <fullName evidence="1">Protein tyrosine phosphatase</fullName>
    </submittedName>
</protein>
<evidence type="ECO:0000313" key="2">
    <source>
        <dbReference type="Proteomes" id="UP000250235"/>
    </source>
</evidence>
<name>A0A2Z7CR78_9LAMI</name>
<sequence length="147" mass="16407">MDSVALLLYIGDDDPLDISWNTHIGSSVGAIPRDVGLGRLIPLIDHEEHGLPELSSDIHRDDTNISTEPDLFLSVTDEDDGRDANDRFDDIGPSHVNISYRMHLPHHDVVPLSAAPIQPSLYESQNSLVPYMMSNVLILLEFHLYQV</sequence>
<evidence type="ECO:0000313" key="1">
    <source>
        <dbReference type="EMBL" id="KZV49591.1"/>
    </source>
</evidence>
<dbReference type="EMBL" id="KQ993007">
    <property type="protein sequence ID" value="KZV49591.1"/>
    <property type="molecule type" value="Genomic_DNA"/>
</dbReference>
<proteinExistence type="predicted"/>